<gene>
    <name evidence="6" type="ORF">ANN_04034</name>
</gene>
<dbReference type="PROSITE" id="PS51115">
    <property type="entry name" value="LAMININ_IVA"/>
    <property type="match status" value="1"/>
</dbReference>
<keyword evidence="3" id="KW-1015">Disulfide bond</keyword>
<accession>A0ABQ8T866</accession>
<name>A0ABQ8T866_PERAM</name>
<evidence type="ECO:0000256" key="3">
    <source>
        <dbReference type="ARBA" id="ARBA00023157"/>
    </source>
</evidence>
<evidence type="ECO:0000256" key="4">
    <source>
        <dbReference type="ARBA" id="ARBA00023180"/>
    </source>
</evidence>
<organism evidence="6 7">
    <name type="scientific">Periplaneta americana</name>
    <name type="common">American cockroach</name>
    <name type="synonym">Blatta americana</name>
    <dbReference type="NCBI Taxonomy" id="6978"/>
    <lineage>
        <taxon>Eukaryota</taxon>
        <taxon>Metazoa</taxon>
        <taxon>Ecdysozoa</taxon>
        <taxon>Arthropoda</taxon>
        <taxon>Hexapoda</taxon>
        <taxon>Insecta</taxon>
        <taxon>Pterygota</taxon>
        <taxon>Neoptera</taxon>
        <taxon>Polyneoptera</taxon>
        <taxon>Dictyoptera</taxon>
        <taxon>Blattodea</taxon>
        <taxon>Blattoidea</taxon>
        <taxon>Blattidae</taxon>
        <taxon>Blattinae</taxon>
        <taxon>Periplaneta</taxon>
    </lineage>
</organism>
<dbReference type="Proteomes" id="UP001148838">
    <property type="component" value="Unassembled WGS sequence"/>
</dbReference>
<proteinExistence type="predicted"/>
<reference evidence="6 7" key="1">
    <citation type="journal article" date="2022" name="Allergy">
        <title>Genome assembly and annotation of Periplaneta americana reveal a comprehensive cockroach allergen profile.</title>
        <authorList>
            <person name="Wang L."/>
            <person name="Xiong Q."/>
            <person name="Saelim N."/>
            <person name="Wang L."/>
            <person name="Nong W."/>
            <person name="Wan A.T."/>
            <person name="Shi M."/>
            <person name="Liu X."/>
            <person name="Cao Q."/>
            <person name="Hui J.H.L."/>
            <person name="Sookrung N."/>
            <person name="Leung T.F."/>
            <person name="Tungtrongchitr A."/>
            <person name="Tsui S.K.W."/>
        </authorList>
    </citation>
    <scope>NUCLEOTIDE SEQUENCE [LARGE SCALE GENOMIC DNA]</scope>
    <source>
        <strain evidence="6">PWHHKU_190912</strain>
    </source>
</reference>
<keyword evidence="7" id="KW-1185">Reference proteome</keyword>
<evidence type="ECO:0000256" key="2">
    <source>
        <dbReference type="ARBA" id="ARBA00022737"/>
    </source>
</evidence>
<keyword evidence="4" id="KW-0325">Glycoprotein</keyword>
<feature type="domain" description="Laminin IV type A" evidence="5">
    <location>
        <begin position="1"/>
        <end position="94"/>
    </location>
</feature>
<evidence type="ECO:0000313" key="6">
    <source>
        <dbReference type="EMBL" id="KAJ4442448.1"/>
    </source>
</evidence>
<evidence type="ECO:0000259" key="5">
    <source>
        <dbReference type="PROSITE" id="PS51115"/>
    </source>
</evidence>
<keyword evidence="1" id="KW-0732">Signal</keyword>
<dbReference type="EMBL" id="JAJSOF020000013">
    <property type="protein sequence ID" value="KAJ4442448.1"/>
    <property type="molecule type" value="Genomic_DNA"/>
</dbReference>
<dbReference type="InterPro" id="IPR000034">
    <property type="entry name" value="Laminin_IV"/>
</dbReference>
<keyword evidence="2" id="KW-0677">Repeat</keyword>
<dbReference type="Pfam" id="PF00052">
    <property type="entry name" value="Laminin_B"/>
    <property type="match status" value="1"/>
</dbReference>
<sequence>MVGLSEDGNELLGCLKVIYKLHESLWQQKSPVLNESRGKVTREMLMVALQNVQHILIRASDTVDFTKAVLRDVSLDTGILAPGRPPPLARGVELCDCPPQYNSTSCQDPSIGFYRWYDNNSISSTIIIQLIGEARPCQCNQRSRICDIETGYCLAFMAGVDRMGIFLARGPWSVGFTTKRFVHYSGGHLQWCGTRVRRDLLCVSGTGIETGSTSIFKVWDGCGLSLSSQSTPVASVF</sequence>
<evidence type="ECO:0000256" key="1">
    <source>
        <dbReference type="ARBA" id="ARBA00022729"/>
    </source>
</evidence>
<evidence type="ECO:0000313" key="7">
    <source>
        <dbReference type="Proteomes" id="UP001148838"/>
    </source>
</evidence>
<protein>
    <recommendedName>
        <fullName evidence="5">Laminin IV type A domain-containing protein</fullName>
    </recommendedName>
</protein>
<comment type="caution">
    <text evidence="6">The sequence shown here is derived from an EMBL/GenBank/DDBJ whole genome shotgun (WGS) entry which is preliminary data.</text>
</comment>